<keyword evidence="3" id="KW-0238">DNA-binding</keyword>
<evidence type="ECO:0000256" key="4">
    <source>
        <dbReference type="ARBA" id="ARBA00023163"/>
    </source>
</evidence>
<keyword evidence="8" id="KW-1185">Reference proteome</keyword>
<evidence type="ECO:0000313" key="8">
    <source>
        <dbReference type="Proteomes" id="UP001148614"/>
    </source>
</evidence>
<dbReference type="GO" id="GO:0005634">
    <property type="term" value="C:nucleus"/>
    <property type="evidence" value="ECO:0007669"/>
    <property type="project" value="UniProtKB-SubCell"/>
</dbReference>
<evidence type="ECO:0000256" key="2">
    <source>
        <dbReference type="ARBA" id="ARBA00023015"/>
    </source>
</evidence>
<dbReference type="GO" id="GO:0000976">
    <property type="term" value="F:transcription cis-regulatory region binding"/>
    <property type="evidence" value="ECO:0007669"/>
    <property type="project" value="TreeGrafter"/>
</dbReference>
<keyword evidence="5" id="KW-0539">Nucleus</keyword>
<evidence type="ECO:0000256" key="5">
    <source>
        <dbReference type="ARBA" id="ARBA00023242"/>
    </source>
</evidence>
<accession>A0A9W8NJG4</accession>
<proteinExistence type="predicted"/>
<dbReference type="PANTHER" id="PTHR31845">
    <property type="entry name" value="FINGER DOMAIN PROTEIN, PUTATIVE-RELATED"/>
    <property type="match status" value="1"/>
</dbReference>
<comment type="subcellular location">
    <subcellularLocation>
        <location evidence="1">Nucleus</location>
    </subcellularLocation>
</comment>
<feature type="region of interest" description="Disordered" evidence="6">
    <location>
        <begin position="132"/>
        <end position="156"/>
    </location>
</feature>
<dbReference type="PANTHER" id="PTHR31845:SF39">
    <property type="entry name" value="TRANSCRIPTION FACTOR PBCR-RELATED"/>
    <property type="match status" value="1"/>
</dbReference>
<dbReference type="InterPro" id="IPR051089">
    <property type="entry name" value="prtT"/>
</dbReference>
<evidence type="ECO:0000256" key="3">
    <source>
        <dbReference type="ARBA" id="ARBA00023125"/>
    </source>
</evidence>
<name>A0A9W8NJG4_9PEZI</name>
<evidence type="ECO:0008006" key="9">
    <source>
        <dbReference type="Google" id="ProtNLM"/>
    </source>
</evidence>
<protein>
    <recommendedName>
        <fullName evidence="9">Transcription factor domain-containing protein</fullName>
    </recommendedName>
</protein>
<dbReference type="Proteomes" id="UP001148614">
    <property type="component" value="Unassembled WGS sequence"/>
</dbReference>
<dbReference type="EMBL" id="JANPWZ010000318">
    <property type="protein sequence ID" value="KAJ3577729.1"/>
    <property type="molecule type" value="Genomic_DNA"/>
</dbReference>
<evidence type="ECO:0000256" key="6">
    <source>
        <dbReference type="SAM" id="MobiDB-lite"/>
    </source>
</evidence>
<evidence type="ECO:0000256" key="1">
    <source>
        <dbReference type="ARBA" id="ARBA00004123"/>
    </source>
</evidence>
<dbReference type="GO" id="GO:0000981">
    <property type="term" value="F:DNA-binding transcription factor activity, RNA polymerase II-specific"/>
    <property type="evidence" value="ECO:0007669"/>
    <property type="project" value="TreeGrafter"/>
</dbReference>
<evidence type="ECO:0000313" key="7">
    <source>
        <dbReference type="EMBL" id="KAJ3577729.1"/>
    </source>
</evidence>
<dbReference type="VEuPathDB" id="FungiDB:F4678DRAFT_186541"/>
<gene>
    <name evidence="7" type="ORF">NPX13_g2835</name>
</gene>
<keyword evidence="2" id="KW-0805">Transcription regulation</keyword>
<feature type="compositionally biased region" description="Low complexity" evidence="6">
    <location>
        <begin position="132"/>
        <end position="149"/>
    </location>
</feature>
<organism evidence="7 8">
    <name type="scientific">Xylaria arbuscula</name>
    <dbReference type="NCBI Taxonomy" id="114810"/>
    <lineage>
        <taxon>Eukaryota</taxon>
        <taxon>Fungi</taxon>
        <taxon>Dikarya</taxon>
        <taxon>Ascomycota</taxon>
        <taxon>Pezizomycotina</taxon>
        <taxon>Sordariomycetes</taxon>
        <taxon>Xylariomycetidae</taxon>
        <taxon>Xylariales</taxon>
        <taxon>Xylariaceae</taxon>
        <taxon>Xylaria</taxon>
    </lineage>
</organism>
<dbReference type="CDD" id="cd12148">
    <property type="entry name" value="fungal_TF_MHR"/>
    <property type="match status" value="1"/>
</dbReference>
<comment type="caution">
    <text evidence="7">The sequence shown here is derived from an EMBL/GenBank/DDBJ whole genome shotgun (WGS) entry which is preliminary data.</text>
</comment>
<dbReference type="AlphaFoldDB" id="A0A9W8NJG4"/>
<sequence length="571" mass="63691">MEQKSPSTPRQKMNYACEACRAAKTRCAPSSSGSAFFALAPVLAGPKRLRESSLPPPPGPSKTFSIDFEMPAEQEPSDDFERLRQDHERILEDLVLNDDEEETMPEGGEVIANILGGSVPESKAFNFNDMSSTPSVSLSGTSSSWTESSPGGMGVQNKRPLMNLGIKPQFNLDSAAKLLMSFREMLPHMPCLVLPENLDVRLLARKSPFVLLAILAVTSCSSSLQGHSLYDEEFRKVLGLKFVAGGERSLELLQGILIYCAWYPFHLRPKNKQSYQYLRMGVDIVHDLEMDQEPDFDFSSLPPHQRASKLDDIRALLGCFYGMSAFSATWNRAPTFRYSPQLSRCAETLDRNSELEQDHHLAWLVRFQYIFEEIIEMQRIFERGPKDNQAIMQRNLIRAGLETQFRDFTQKMPTQYASVTSILLASQVTEAIMLSPGLVRMPRKFGAQDSEPSSSTSLLQVAHIVRSVFDHISSLLSGGSGFTGFAGADYGRFIIVVILAYRLSFPVLALCRDYNVAQGRQILDLGGFLRELVDSSEDAVPENEGDVMKETEEDGRRLRTQGRAPLCAAQV</sequence>
<reference evidence="7" key="1">
    <citation type="submission" date="2022-07" db="EMBL/GenBank/DDBJ databases">
        <title>Genome Sequence of Xylaria arbuscula.</title>
        <authorList>
            <person name="Buettner E."/>
        </authorList>
    </citation>
    <scope>NUCLEOTIDE SEQUENCE</scope>
    <source>
        <strain evidence="7">VT107</strain>
    </source>
</reference>
<keyword evidence="4" id="KW-0804">Transcription</keyword>